<comment type="catalytic activity">
    <reaction evidence="9">
        <text>nicotinate beta-D-ribonucleotide + CO2 + diphosphate = quinolinate + 5-phospho-alpha-D-ribose 1-diphosphate + 2 H(+)</text>
        <dbReference type="Rhea" id="RHEA:12733"/>
        <dbReference type="ChEBI" id="CHEBI:15378"/>
        <dbReference type="ChEBI" id="CHEBI:16526"/>
        <dbReference type="ChEBI" id="CHEBI:29959"/>
        <dbReference type="ChEBI" id="CHEBI:33019"/>
        <dbReference type="ChEBI" id="CHEBI:57502"/>
        <dbReference type="ChEBI" id="CHEBI:58017"/>
        <dbReference type="EC" id="2.4.2.19"/>
    </reaction>
</comment>
<reference evidence="14" key="1">
    <citation type="journal article" date="2019" name="Int. J. Syst. Evol. Microbiol.">
        <title>The Global Catalogue of Microorganisms (GCM) 10K type strain sequencing project: providing services to taxonomists for standard genome sequencing and annotation.</title>
        <authorList>
            <consortium name="The Broad Institute Genomics Platform"/>
            <consortium name="The Broad Institute Genome Sequencing Center for Infectious Disease"/>
            <person name="Wu L."/>
            <person name="Ma J."/>
        </authorList>
    </citation>
    <scope>NUCLEOTIDE SEQUENCE [LARGE SCALE GENOMIC DNA]</scope>
    <source>
        <strain evidence="14">CGMCC 1.10698</strain>
    </source>
</reference>
<dbReference type="InterPro" id="IPR013785">
    <property type="entry name" value="Aldolase_TIM"/>
</dbReference>
<gene>
    <name evidence="13" type="primary">nadC</name>
    <name evidence="13" type="ORF">ACFOW9_02165</name>
</gene>
<evidence type="ECO:0000256" key="3">
    <source>
        <dbReference type="ARBA" id="ARBA00009400"/>
    </source>
</evidence>
<dbReference type="Gene3D" id="3.20.20.70">
    <property type="entry name" value="Aldolase class I"/>
    <property type="match status" value="1"/>
</dbReference>
<dbReference type="InterPro" id="IPR027277">
    <property type="entry name" value="NadC/ModD"/>
</dbReference>
<evidence type="ECO:0000313" key="13">
    <source>
        <dbReference type="EMBL" id="MFC4264403.1"/>
    </source>
</evidence>
<evidence type="ECO:0000256" key="2">
    <source>
        <dbReference type="ARBA" id="ARBA00004893"/>
    </source>
</evidence>
<evidence type="ECO:0000256" key="10">
    <source>
        <dbReference type="PIRNR" id="PIRNR006250"/>
    </source>
</evidence>
<protein>
    <recommendedName>
        <fullName evidence="4">nicotinate-nucleotide diphosphorylase (carboxylating)</fullName>
        <ecNumber evidence="4">2.4.2.19</ecNumber>
    </recommendedName>
    <alternativeName>
        <fullName evidence="8">Quinolinate phosphoribosyltransferase [decarboxylating]</fullName>
    </alternativeName>
</protein>
<dbReference type="InterPro" id="IPR002638">
    <property type="entry name" value="Quinolinate_PRibosylTrfase_C"/>
</dbReference>
<evidence type="ECO:0000256" key="9">
    <source>
        <dbReference type="ARBA" id="ARBA00047445"/>
    </source>
</evidence>
<feature type="domain" description="Quinolinate phosphoribosyl transferase N-terminal" evidence="12">
    <location>
        <begin position="41"/>
        <end position="126"/>
    </location>
</feature>
<name>A0ABV8QYJ6_9MICC</name>
<dbReference type="RefSeq" id="WP_230067814.1">
    <property type="nucleotide sequence ID" value="NZ_BAABLL010000001.1"/>
</dbReference>
<dbReference type="SUPFAM" id="SSF54675">
    <property type="entry name" value="Nicotinate/Quinolinate PRTase N-terminal domain-like"/>
    <property type="match status" value="1"/>
</dbReference>
<dbReference type="Proteomes" id="UP001595773">
    <property type="component" value="Unassembled WGS sequence"/>
</dbReference>
<proteinExistence type="inferred from homology"/>
<evidence type="ECO:0000256" key="7">
    <source>
        <dbReference type="ARBA" id="ARBA00022679"/>
    </source>
</evidence>
<keyword evidence="14" id="KW-1185">Reference proteome</keyword>
<comment type="caution">
    <text evidence="13">The sequence shown here is derived from an EMBL/GenBank/DDBJ whole genome shotgun (WGS) entry which is preliminary data.</text>
</comment>
<organism evidence="13 14">
    <name type="scientific">Arthrobacter cryoconiti</name>
    <dbReference type="NCBI Taxonomy" id="748907"/>
    <lineage>
        <taxon>Bacteria</taxon>
        <taxon>Bacillati</taxon>
        <taxon>Actinomycetota</taxon>
        <taxon>Actinomycetes</taxon>
        <taxon>Micrococcales</taxon>
        <taxon>Micrococcaceae</taxon>
        <taxon>Arthrobacter</taxon>
    </lineage>
</organism>
<dbReference type="InterPro" id="IPR037128">
    <property type="entry name" value="Quinolinate_PRibosylTase_N_sf"/>
</dbReference>
<evidence type="ECO:0000256" key="4">
    <source>
        <dbReference type="ARBA" id="ARBA00011944"/>
    </source>
</evidence>
<dbReference type="SUPFAM" id="SSF51690">
    <property type="entry name" value="Nicotinate/Quinolinate PRTase C-terminal domain-like"/>
    <property type="match status" value="1"/>
</dbReference>
<evidence type="ECO:0000256" key="1">
    <source>
        <dbReference type="ARBA" id="ARBA00003237"/>
    </source>
</evidence>
<evidence type="ECO:0000256" key="8">
    <source>
        <dbReference type="ARBA" id="ARBA00033102"/>
    </source>
</evidence>
<keyword evidence="5" id="KW-0662">Pyridine nucleotide biosynthesis</keyword>
<dbReference type="Gene3D" id="3.90.1170.20">
    <property type="entry name" value="Quinolinate phosphoribosyl transferase, N-terminal domain"/>
    <property type="match status" value="1"/>
</dbReference>
<dbReference type="CDD" id="cd01572">
    <property type="entry name" value="QPRTase"/>
    <property type="match status" value="1"/>
</dbReference>
<keyword evidence="6 10" id="KW-0328">Glycosyltransferase</keyword>
<dbReference type="EC" id="2.4.2.19" evidence="4"/>
<dbReference type="EMBL" id="JBHSCQ010000004">
    <property type="protein sequence ID" value="MFC4264403.1"/>
    <property type="molecule type" value="Genomic_DNA"/>
</dbReference>
<sequence>MNVVEPLQPFHNTAVVLPTLPWAIVENILKTAFVEDAPYGDITSATLLPVTARAKAWLVAREPGIFSGGDVFKAAMRMQDPDAEVIQLREDGQSFAAGTQIMQVSGLARGILTAERIALNLTQRMSAIATQTAEYVRLTEGTKARVTDTRKTTPGLRALERYAVRCGGGHNHRFSLSDAVLAKDNHLAVLTGGDAGKLTQALAGVRAQLPHTVHFEVEVDSIEQIEPVLAAGVDTIMLDNFTNAELVEGVKLISGRALVEASGNVNLATIADIARTGVDIISVGALTHSVCALDLGLDIVIES</sequence>
<dbReference type="InterPro" id="IPR022412">
    <property type="entry name" value="Quinolinate_PRibosylTrfase_N"/>
</dbReference>
<keyword evidence="7 10" id="KW-0808">Transferase</keyword>
<dbReference type="Pfam" id="PF02749">
    <property type="entry name" value="QRPTase_N"/>
    <property type="match status" value="1"/>
</dbReference>
<evidence type="ECO:0000259" key="12">
    <source>
        <dbReference type="Pfam" id="PF02749"/>
    </source>
</evidence>
<evidence type="ECO:0000313" key="14">
    <source>
        <dbReference type="Proteomes" id="UP001595773"/>
    </source>
</evidence>
<dbReference type="InterPro" id="IPR004393">
    <property type="entry name" value="NadC"/>
</dbReference>
<dbReference type="PANTHER" id="PTHR32179">
    <property type="entry name" value="NICOTINATE-NUCLEOTIDE PYROPHOSPHORYLASE [CARBOXYLATING]"/>
    <property type="match status" value="1"/>
</dbReference>
<comment type="function">
    <text evidence="1">Involved in the catabolism of quinolinic acid (QA).</text>
</comment>
<dbReference type="PANTHER" id="PTHR32179:SF3">
    <property type="entry name" value="NICOTINATE-NUCLEOTIDE PYROPHOSPHORYLASE [CARBOXYLATING]"/>
    <property type="match status" value="1"/>
</dbReference>
<dbReference type="GO" id="GO:0004514">
    <property type="term" value="F:nicotinate-nucleotide diphosphorylase (carboxylating) activity"/>
    <property type="evidence" value="ECO:0007669"/>
    <property type="project" value="UniProtKB-EC"/>
</dbReference>
<evidence type="ECO:0000256" key="6">
    <source>
        <dbReference type="ARBA" id="ARBA00022676"/>
    </source>
</evidence>
<dbReference type="PIRSF" id="PIRSF006250">
    <property type="entry name" value="NadC_ModD"/>
    <property type="match status" value="1"/>
</dbReference>
<accession>A0ABV8QYJ6</accession>
<comment type="similarity">
    <text evidence="3 10">Belongs to the NadC/ModD family.</text>
</comment>
<comment type="pathway">
    <text evidence="2">Cofactor biosynthesis; NAD(+) biosynthesis; nicotinate D-ribonucleotide from quinolinate: step 1/1.</text>
</comment>
<dbReference type="InterPro" id="IPR036068">
    <property type="entry name" value="Nicotinate_pribotase-like_C"/>
</dbReference>
<evidence type="ECO:0000259" key="11">
    <source>
        <dbReference type="Pfam" id="PF01729"/>
    </source>
</evidence>
<evidence type="ECO:0000256" key="5">
    <source>
        <dbReference type="ARBA" id="ARBA00022642"/>
    </source>
</evidence>
<feature type="domain" description="Quinolinate phosphoribosyl transferase C-terminal" evidence="11">
    <location>
        <begin position="128"/>
        <end position="298"/>
    </location>
</feature>
<dbReference type="NCBIfam" id="TIGR00078">
    <property type="entry name" value="nadC"/>
    <property type="match status" value="1"/>
</dbReference>
<dbReference type="Pfam" id="PF01729">
    <property type="entry name" value="QRPTase_C"/>
    <property type="match status" value="1"/>
</dbReference>